<feature type="non-terminal residue" evidence="2">
    <location>
        <position position="210"/>
    </location>
</feature>
<organism evidence="2 3">
    <name type="scientific">Paspalum notatum var. saurae</name>
    <dbReference type="NCBI Taxonomy" id="547442"/>
    <lineage>
        <taxon>Eukaryota</taxon>
        <taxon>Viridiplantae</taxon>
        <taxon>Streptophyta</taxon>
        <taxon>Embryophyta</taxon>
        <taxon>Tracheophyta</taxon>
        <taxon>Spermatophyta</taxon>
        <taxon>Magnoliopsida</taxon>
        <taxon>Liliopsida</taxon>
        <taxon>Poales</taxon>
        <taxon>Poaceae</taxon>
        <taxon>PACMAD clade</taxon>
        <taxon>Panicoideae</taxon>
        <taxon>Andropogonodae</taxon>
        <taxon>Paspaleae</taxon>
        <taxon>Paspalinae</taxon>
        <taxon>Paspalum</taxon>
    </lineage>
</organism>
<reference evidence="2 3" key="1">
    <citation type="submission" date="2024-02" db="EMBL/GenBank/DDBJ databases">
        <title>High-quality chromosome-scale genome assembly of Pensacola bahiagrass (Paspalum notatum Flugge var. saurae).</title>
        <authorList>
            <person name="Vega J.M."/>
            <person name="Podio M."/>
            <person name="Orjuela J."/>
            <person name="Siena L.A."/>
            <person name="Pessino S.C."/>
            <person name="Combes M.C."/>
            <person name="Mariac C."/>
            <person name="Albertini E."/>
            <person name="Pupilli F."/>
            <person name="Ortiz J.P.A."/>
            <person name="Leblanc O."/>
        </authorList>
    </citation>
    <scope>NUCLEOTIDE SEQUENCE [LARGE SCALE GENOMIC DNA]</scope>
    <source>
        <strain evidence="2">R1</strain>
        <tissue evidence="2">Leaf</tissue>
    </source>
</reference>
<dbReference type="EMBL" id="CP144746">
    <property type="protein sequence ID" value="WVZ61314.1"/>
    <property type="molecule type" value="Genomic_DNA"/>
</dbReference>
<dbReference type="Proteomes" id="UP001341281">
    <property type="component" value="Chromosome 02"/>
</dbReference>
<keyword evidence="3" id="KW-1185">Reference proteome</keyword>
<gene>
    <name evidence="2" type="ORF">U9M48_011212</name>
</gene>
<accession>A0AAQ3SWS3</accession>
<evidence type="ECO:0000313" key="3">
    <source>
        <dbReference type="Proteomes" id="UP001341281"/>
    </source>
</evidence>
<evidence type="ECO:0000259" key="1">
    <source>
        <dbReference type="Pfam" id="PF13966"/>
    </source>
</evidence>
<name>A0AAQ3SWS3_PASNO</name>
<proteinExistence type="predicted"/>
<feature type="domain" description="Reverse transcriptase zinc-binding" evidence="1">
    <location>
        <begin position="95"/>
        <end position="143"/>
    </location>
</feature>
<evidence type="ECO:0000313" key="2">
    <source>
        <dbReference type="EMBL" id="WVZ61314.1"/>
    </source>
</evidence>
<dbReference type="InterPro" id="IPR026960">
    <property type="entry name" value="RVT-Znf"/>
</dbReference>
<dbReference type="AlphaFoldDB" id="A0AAQ3SWS3"/>
<dbReference type="Pfam" id="PF13966">
    <property type="entry name" value="zf-RVT"/>
    <property type="match status" value="1"/>
</dbReference>
<sequence>YGDTIGSPGGAPCNQLAKEAHADKWVEQLIDRDRRMWDESMLERYFFPHDVEEIMKIRLPSREQEDHVLGTMNALVVLQFATEKGNDASSSSTGTVRPIWKMFWKLPVPQKVKVFAWRAILDGLGTQQKKEQRNIVLSNACEIVGMARRITGKACSVPGKAGWKIVKAKNRKGGFRKLQRTRDEKGKVLLTAWKVIFDARCAEEVEALAC</sequence>
<protein>
    <recommendedName>
        <fullName evidence="1">Reverse transcriptase zinc-binding domain-containing protein</fullName>
    </recommendedName>
</protein>